<protein>
    <submittedName>
        <fullName evidence="6">Putative asparagine synthase (Glutamine-hydrolyzing)</fullName>
        <ecNumber evidence="6">6.3.5.4</ecNumber>
    </submittedName>
</protein>
<evidence type="ECO:0000313" key="6">
    <source>
        <dbReference type="EMBL" id="AJK50816.1"/>
    </source>
</evidence>
<dbReference type="GO" id="GO:0005829">
    <property type="term" value="C:cytosol"/>
    <property type="evidence" value="ECO:0007669"/>
    <property type="project" value="TreeGrafter"/>
</dbReference>
<dbReference type="Pfam" id="PF09147">
    <property type="entry name" value="CarA_N"/>
    <property type="match status" value="1"/>
</dbReference>
<dbReference type="Gene3D" id="3.40.50.620">
    <property type="entry name" value="HUPs"/>
    <property type="match status" value="1"/>
</dbReference>
<keyword evidence="3" id="KW-0067">ATP-binding</keyword>
<evidence type="ECO:0000259" key="5">
    <source>
        <dbReference type="Pfam" id="PF09147"/>
    </source>
</evidence>
<dbReference type="HOGENOM" id="CLU_541566_0_0_4"/>
<evidence type="ECO:0000313" key="7">
    <source>
        <dbReference type="Proteomes" id="UP000031838"/>
    </source>
</evidence>
<reference evidence="6 7" key="2">
    <citation type="journal article" date="2016" name="Appl. Microbiol. Biotechnol.">
        <title>Mutations improving production and secretion of extracellular lipase by Burkholderia glumae PG1.</title>
        <authorList>
            <person name="Knapp A."/>
            <person name="Voget S."/>
            <person name="Gao R."/>
            <person name="Zaburannyi N."/>
            <person name="Krysciak D."/>
            <person name="Breuer M."/>
            <person name="Hauer B."/>
            <person name="Streit W.R."/>
            <person name="Muller R."/>
            <person name="Daniel R."/>
            <person name="Jaeger K.E."/>
        </authorList>
    </citation>
    <scope>NUCLEOTIDE SEQUENCE [LARGE SCALE GENOMIC DNA]</scope>
    <source>
        <strain evidence="6 7">PG1</strain>
    </source>
</reference>
<dbReference type="Gene3D" id="3.60.20.10">
    <property type="entry name" value="Glutamine Phosphoribosylpyrophosphate, subunit 1, domain 1"/>
    <property type="match status" value="1"/>
</dbReference>
<keyword evidence="7" id="KW-1185">Reference proteome</keyword>
<evidence type="ECO:0000256" key="2">
    <source>
        <dbReference type="ARBA" id="ARBA00022741"/>
    </source>
</evidence>
<accession>A0A0B6SF21</accession>
<dbReference type="GO" id="GO:0005524">
    <property type="term" value="F:ATP binding"/>
    <property type="evidence" value="ECO:0007669"/>
    <property type="project" value="UniProtKB-KW"/>
</dbReference>
<gene>
    <name evidence="6" type="ORF">BGL_2c27620</name>
</gene>
<dbReference type="KEGG" id="bgp:BGL_2c27620"/>
<dbReference type="Pfam" id="PF00733">
    <property type="entry name" value="Asn_synthase"/>
    <property type="match status" value="2"/>
</dbReference>
<dbReference type="InterPro" id="IPR050795">
    <property type="entry name" value="Asn_Synthetase"/>
</dbReference>
<evidence type="ECO:0000256" key="3">
    <source>
        <dbReference type="ARBA" id="ARBA00022840"/>
    </source>
</evidence>
<dbReference type="PANTHER" id="PTHR11772:SF2">
    <property type="entry name" value="ASPARAGINE SYNTHETASE [GLUTAMINE-HYDROLYZING]"/>
    <property type="match status" value="1"/>
</dbReference>
<evidence type="ECO:0000259" key="4">
    <source>
        <dbReference type="Pfam" id="PF00733"/>
    </source>
</evidence>
<dbReference type="InterPro" id="IPR029055">
    <property type="entry name" value="Ntn_hydrolases_N"/>
</dbReference>
<dbReference type="PANTHER" id="PTHR11772">
    <property type="entry name" value="ASPARAGINE SYNTHETASE"/>
    <property type="match status" value="1"/>
</dbReference>
<dbReference type="EC" id="6.3.5.4" evidence="6"/>
<keyword evidence="1 6" id="KW-0436">Ligase</keyword>
<dbReference type="InterPro" id="IPR015230">
    <property type="entry name" value="CarA_N"/>
</dbReference>
<feature type="domain" description="Asparagine synthetase" evidence="4">
    <location>
        <begin position="389"/>
        <end position="470"/>
    </location>
</feature>
<dbReference type="EMBL" id="CP002581">
    <property type="protein sequence ID" value="AJK50816.1"/>
    <property type="molecule type" value="Genomic_DNA"/>
</dbReference>
<dbReference type="InterPro" id="IPR014729">
    <property type="entry name" value="Rossmann-like_a/b/a_fold"/>
</dbReference>
<dbReference type="AlphaFoldDB" id="A0A0B6SF21"/>
<dbReference type="Proteomes" id="UP000031838">
    <property type="component" value="Chromosome 2"/>
</dbReference>
<dbReference type="CDD" id="cd01991">
    <property type="entry name" value="Asn_synthase_B_C"/>
    <property type="match status" value="1"/>
</dbReference>
<proteinExistence type="predicted"/>
<dbReference type="SUPFAM" id="SSF52402">
    <property type="entry name" value="Adenine nucleotide alpha hydrolases-like"/>
    <property type="match status" value="1"/>
</dbReference>
<feature type="domain" description="Asparagine synthetase" evidence="4">
    <location>
        <begin position="227"/>
        <end position="364"/>
    </location>
</feature>
<dbReference type="GO" id="GO:0004066">
    <property type="term" value="F:asparagine synthase (glutamine-hydrolyzing) activity"/>
    <property type="evidence" value="ECO:0007669"/>
    <property type="project" value="UniProtKB-EC"/>
</dbReference>
<dbReference type="SUPFAM" id="SSF56235">
    <property type="entry name" value="N-terminal nucleophile aminohydrolases (Ntn hydrolases)"/>
    <property type="match status" value="1"/>
</dbReference>
<name>A0A0B6SF21_BURPL</name>
<keyword evidence="2" id="KW-0547">Nucleotide-binding</keyword>
<dbReference type="InterPro" id="IPR001962">
    <property type="entry name" value="Asn_synthase"/>
</dbReference>
<evidence type="ECO:0000256" key="1">
    <source>
        <dbReference type="ARBA" id="ARBA00022598"/>
    </source>
</evidence>
<sequence>MTYSLIACRQAAGHASALERFEPGAWQAVDARGWDIVVRSLPGASSEGRIETIDRRVCIVLGSPTNLAALRSIAAVYDGNAVTASVAHVFRILHTALGRSAFALVDGPFNYLEFTEDAVFAANDALGMQPLHVVHGRRVWLSSELKQVGRLEPGVFRFHPAGAVVATDERPDDYLPIDNARRLKPGSCMRLFVDGAGHASADLASYHVPRLAGAQQLAAPAAKRWMAELLTRTVQGAVDTDSRIFVPLSGGLDSSMVTSLASRRRGDIETFALGTGRSNEFPFARIVADHLGTRHREIDFSTQDILDGIDQAIYHNEIFDGLSAEIQATLMCFYRSVGTPRARVVTGYGSDLLFGGVLGHDDALDGINGRLWAQIYRTRWTGEFSPFGAAAYGLDVQHPFWRPEVIGFAASLAPELKLSPRDVKIALRECAEECELLPASIVWRKKIGIHEGSSVNAIFADHIGSEIKDYKQKTRYSYEKYMRYLNGEGEPGGNPK</sequence>
<feature type="domain" description="Carbapenam-3-carboxylate synthase N-terminal" evidence="5">
    <location>
        <begin position="54"/>
        <end position="194"/>
    </location>
</feature>
<dbReference type="GO" id="GO:0006529">
    <property type="term" value="P:asparagine biosynthetic process"/>
    <property type="evidence" value="ECO:0007669"/>
    <property type="project" value="InterPro"/>
</dbReference>
<organism evidence="6 7">
    <name type="scientific">Burkholderia plantarii</name>
    <dbReference type="NCBI Taxonomy" id="41899"/>
    <lineage>
        <taxon>Bacteria</taxon>
        <taxon>Pseudomonadati</taxon>
        <taxon>Pseudomonadota</taxon>
        <taxon>Betaproteobacteria</taxon>
        <taxon>Burkholderiales</taxon>
        <taxon>Burkholderiaceae</taxon>
        <taxon>Burkholderia</taxon>
    </lineage>
</organism>
<dbReference type="RefSeq" id="WP_042629027.1">
    <property type="nucleotide sequence ID" value="NZ_CP002581.1"/>
</dbReference>
<reference evidence="7" key="1">
    <citation type="submission" date="2011-03" db="EMBL/GenBank/DDBJ databases">
        <authorList>
            <person name="Voget S."/>
            <person name="Streit W.R."/>
            <person name="Jaeger K.E."/>
            <person name="Daniel R."/>
        </authorList>
    </citation>
    <scope>NUCLEOTIDE SEQUENCE [LARGE SCALE GENOMIC DNA]</scope>
    <source>
        <strain evidence="7">PG1</strain>
    </source>
</reference>